<evidence type="ECO:0000259" key="20">
    <source>
        <dbReference type="PROSITE" id="PS50255"/>
    </source>
</evidence>
<dbReference type="SUPFAM" id="SSF55856">
    <property type="entry name" value="Cytochrome b5-like heme/steroid binding domain"/>
    <property type="match status" value="1"/>
</dbReference>
<keyword evidence="16" id="KW-0408">Iron</keyword>
<dbReference type="FunFam" id="1.10.1040.10:FF:000017">
    <property type="entry name" value="2-dehydropantoate 2-reductase"/>
    <property type="match status" value="1"/>
</dbReference>
<keyword evidence="9" id="KW-0479">Metal-binding</keyword>
<dbReference type="CDD" id="cd16979">
    <property type="entry name" value="VHS_Vps27"/>
    <property type="match status" value="1"/>
</dbReference>
<dbReference type="PANTHER" id="PTHR47794">
    <property type="entry name" value="VACUOLAR PROTEIN SORTING-ASSOCIATED PROTEIN 27"/>
    <property type="match status" value="1"/>
</dbReference>
<dbReference type="GO" id="GO:0043130">
    <property type="term" value="F:ubiquitin binding"/>
    <property type="evidence" value="ECO:0007669"/>
    <property type="project" value="InterPro"/>
</dbReference>
<dbReference type="InterPro" id="IPR013328">
    <property type="entry name" value="6PGD_dom2"/>
</dbReference>
<dbReference type="GO" id="GO:0008677">
    <property type="term" value="F:2-dehydropantoate 2-reductase activity"/>
    <property type="evidence" value="ECO:0007669"/>
    <property type="project" value="InterPro"/>
</dbReference>
<dbReference type="FunFam" id="1.20.5.1940:FF:000001">
    <property type="entry name" value="Vacuolar protein sorting-associated protein 27"/>
    <property type="match status" value="1"/>
</dbReference>
<evidence type="ECO:0000256" key="9">
    <source>
        <dbReference type="ARBA" id="ARBA00022723"/>
    </source>
</evidence>
<dbReference type="PANTHER" id="PTHR47794:SF1">
    <property type="entry name" value="VACUOLAR PROTEIN SORTING-ASSOCIATED PROTEIN 27"/>
    <property type="match status" value="1"/>
</dbReference>
<dbReference type="SUPFAM" id="SSF51735">
    <property type="entry name" value="NAD(P)-binding Rossmann-fold domains"/>
    <property type="match status" value="1"/>
</dbReference>
<dbReference type="AlphaFoldDB" id="A0A1F8AGC5"/>
<feature type="domain" description="Cytochrome b5 heme-binding" evidence="20">
    <location>
        <begin position="483"/>
        <end position="538"/>
    </location>
</feature>
<dbReference type="InterPro" id="IPR000262">
    <property type="entry name" value="FMN-dep_DH"/>
</dbReference>
<dbReference type="SUPFAM" id="SSF48464">
    <property type="entry name" value="ENTH/VHS domain"/>
    <property type="match status" value="1"/>
</dbReference>
<dbReference type="GeneID" id="34444248"/>
<dbReference type="GO" id="GO:0006623">
    <property type="term" value="P:protein targeting to vacuole"/>
    <property type="evidence" value="ECO:0007669"/>
    <property type="project" value="TreeGrafter"/>
</dbReference>
<comment type="similarity">
    <text evidence="5">Belongs to the VPS27 family.</text>
</comment>
<dbReference type="SMART" id="SM00288">
    <property type="entry name" value="VHS"/>
    <property type="match status" value="1"/>
</dbReference>
<name>A0A1F8AGC5_9EURO</name>
<evidence type="ECO:0000256" key="5">
    <source>
        <dbReference type="ARBA" id="ARBA00008597"/>
    </source>
</evidence>
<dbReference type="Gene3D" id="1.20.5.1940">
    <property type="match status" value="1"/>
</dbReference>
<evidence type="ECO:0000256" key="10">
    <source>
        <dbReference type="ARBA" id="ARBA00022737"/>
    </source>
</evidence>
<dbReference type="GO" id="GO:0020037">
    <property type="term" value="F:heme binding"/>
    <property type="evidence" value="ECO:0007669"/>
    <property type="project" value="InterPro"/>
</dbReference>
<dbReference type="Proteomes" id="UP000179179">
    <property type="component" value="Unassembled WGS sequence"/>
</dbReference>
<keyword evidence="11" id="KW-0967">Endosome</keyword>
<dbReference type="GO" id="GO:0010008">
    <property type="term" value="C:endosome membrane"/>
    <property type="evidence" value="ECO:0007669"/>
    <property type="project" value="UniProtKB-SubCell"/>
</dbReference>
<evidence type="ECO:0000256" key="13">
    <source>
        <dbReference type="ARBA" id="ARBA00022833"/>
    </source>
</evidence>
<organism evidence="22 23">
    <name type="scientific">Aspergillus bombycis</name>
    <dbReference type="NCBI Taxonomy" id="109264"/>
    <lineage>
        <taxon>Eukaryota</taxon>
        <taxon>Fungi</taxon>
        <taxon>Dikarya</taxon>
        <taxon>Ascomycota</taxon>
        <taxon>Pezizomycotina</taxon>
        <taxon>Eurotiomycetes</taxon>
        <taxon>Eurotiomycetidae</taxon>
        <taxon>Eurotiales</taxon>
        <taxon>Aspergillaceae</taxon>
        <taxon>Aspergillus</taxon>
    </lineage>
</organism>
<dbReference type="PROSITE" id="PS50255">
    <property type="entry name" value="CYTOCHROME_B5_2"/>
    <property type="match status" value="1"/>
</dbReference>
<dbReference type="InterPro" id="IPR013752">
    <property type="entry name" value="KPA_reductase"/>
</dbReference>
<evidence type="ECO:0000256" key="6">
    <source>
        <dbReference type="ARBA" id="ARBA00011446"/>
    </source>
</evidence>
<evidence type="ECO:0000256" key="15">
    <source>
        <dbReference type="ARBA" id="ARBA00023002"/>
    </source>
</evidence>
<sequence length="1183" mass="130760">MTPHAEDIALNLEVSDLIRSKSVQPKDAMRSLKRRLENKNPNVQLATLKLTDTCVKNGGTHFLAEIASREFMDNLVSLLKADGSPLNTEVKEKMLELIQDWAMAAQGRMDLSYVGETYRKLQDEGFRFPPKTQISGSMLESSAPKVTQEPPQPSSQSRIEEEEEDADLKAAIEASLRDMEQHKQKHAAALKNTPTTEPSTSRDTPGVTALPKNPYELSPVEVENIHLFSTLVDRLQHQPPGTILREPQIQELYESIGTLRPKLARSYGETMSKHDTLLDLHAKLSTVVRYYDRMLEERLSSAYSQHSLGYGTVPSGPRYPNVYPPMPQHAPEGKSGVENFYYGNTGAEKPPISGTPYIQQQPEGEGLDRAGMRSGAMSPGMYSQPPQAMPQNLPWNGKAQAASPQISAANTPYPQSPSACQSPTLCNPEATLHFTASPRTLQPSLITTNNNLPQRTQPLHTPRGNRRTMGRILSTMPLRPFKKGNSTQINDFVDSHPGGPNVILRCAGKDATEEFDSVHEQEILTQSLAASALRGHIEPGTLVKSNDIHEIKSSNKDAGLPPPLSSLLNLHDFEIVAQKHLPPNAWAYYDSGAEDEISKRQNSKAFQKVSLRPRILRRITTVDTTTNILGKQVSLPVYMSAVGIAKLAHPDGERALAGAAGKEGLAQVLANGANNVIESVMDARTSSEQPIFQQLYVNRDIKKSEGVVRRAERAGVSAIWITVDSPVVGKREMDERFNLQVEARDDPSRKGQGVAKTMASFISPFIDWDILSWLRGLTKLPIVIKGIQCVEDAVQAYHCGVQGIVLSNHGGRSQDTAQAPLLTLLEIRRYAPFLIGSKMQIFIDGGIRRGTDVLKAVALGATAMSNQIDILLYGLGAIGSFYAFILTRNDRVRLTVVARSNYDAVKEDGIFLDSGNHGQHRFHPHHSNTTLVYMHMHKGLTDLVIKSLDEISGPFDYVICAHKAIDQEAVVTRLQPAVNERTTIVIIQNGVGNEEPFRNTFPMSSIITCVSEDMQIGLFPNASVDETLERTRLNTFSSLLEEGGTKFQVLEDMQRQRWEKVVWNAAWNPLTTLTLLDTQSWLHSSKDATPLTRRLMREVIDVGRRCGVPLEYGLVDELMDRINSLPGVGSSMQTDYKNGRPMEVDVILGFPARKAKEFGMETPVLDTIHALVRAVDGRVRASL</sequence>
<keyword evidence="17" id="KW-0472">Membrane</keyword>
<dbReference type="FunFam" id="3.40.50.720:FF:000609">
    <property type="entry name" value="2-dehydropantoate 2-reductase"/>
    <property type="match status" value="1"/>
</dbReference>
<dbReference type="Pfam" id="PF01070">
    <property type="entry name" value="FMN_dh"/>
    <property type="match status" value="1"/>
</dbReference>
<comment type="subcellular location">
    <subcellularLocation>
        <location evidence="3">Endosome membrane</location>
        <topology evidence="3">Peripheral membrane protein</topology>
        <orientation evidence="3">Cytoplasmic side</orientation>
    </subcellularLocation>
</comment>
<dbReference type="NCBIfam" id="TIGR00745">
    <property type="entry name" value="apbA_panE"/>
    <property type="match status" value="1"/>
</dbReference>
<keyword evidence="12" id="KW-0863">Zinc-finger</keyword>
<feature type="compositionally biased region" description="Polar residues" evidence="18">
    <location>
        <begin position="443"/>
        <end position="459"/>
    </location>
</feature>
<dbReference type="InterPro" id="IPR002014">
    <property type="entry name" value="VHS_dom"/>
</dbReference>
<feature type="compositionally biased region" description="Basic and acidic residues" evidence="18">
    <location>
        <begin position="167"/>
        <end position="182"/>
    </location>
</feature>
<evidence type="ECO:0000313" key="23">
    <source>
        <dbReference type="Proteomes" id="UP000179179"/>
    </source>
</evidence>
<dbReference type="InterPro" id="IPR003903">
    <property type="entry name" value="UIM_dom"/>
</dbReference>
<dbReference type="InterPro" id="IPR008927">
    <property type="entry name" value="6-PGluconate_DH-like_C_sf"/>
</dbReference>
<dbReference type="GO" id="GO:0008270">
    <property type="term" value="F:zinc ion binding"/>
    <property type="evidence" value="ECO:0007669"/>
    <property type="project" value="UniProtKB-KW"/>
</dbReference>
<dbReference type="SUPFAM" id="SSF51395">
    <property type="entry name" value="FMN-linked oxidoreductases"/>
    <property type="match status" value="1"/>
</dbReference>
<evidence type="ECO:0000256" key="18">
    <source>
        <dbReference type="SAM" id="MobiDB-lite"/>
    </source>
</evidence>
<keyword evidence="15" id="KW-0560">Oxidoreductase</keyword>
<evidence type="ECO:0000313" key="22">
    <source>
        <dbReference type="EMBL" id="OGM50368.1"/>
    </source>
</evidence>
<dbReference type="InterPro" id="IPR013785">
    <property type="entry name" value="Aldolase_TIM"/>
</dbReference>
<dbReference type="Gene3D" id="1.25.40.90">
    <property type="match status" value="1"/>
</dbReference>
<evidence type="ECO:0000256" key="8">
    <source>
        <dbReference type="ARBA" id="ARBA00022617"/>
    </source>
</evidence>
<dbReference type="FunFam" id="1.25.40.90:FF:000031">
    <property type="entry name" value="Vacuolar protein sorting-associated protein 27"/>
    <property type="match status" value="1"/>
</dbReference>
<dbReference type="InterPro" id="IPR001199">
    <property type="entry name" value="Cyt_B5-like_heme/steroid-bd"/>
</dbReference>
<dbReference type="EMBL" id="LYCR01000003">
    <property type="protein sequence ID" value="OGM50368.1"/>
    <property type="molecule type" value="Genomic_DNA"/>
</dbReference>
<dbReference type="OrthoDB" id="1925334at2759"/>
<evidence type="ECO:0000256" key="3">
    <source>
        <dbReference type="ARBA" id="ARBA00004125"/>
    </source>
</evidence>
<proteinExistence type="inferred from homology"/>
<dbReference type="GO" id="GO:0032266">
    <property type="term" value="F:phosphatidylinositol-3-phosphate binding"/>
    <property type="evidence" value="ECO:0007669"/>
    <property type="project" value="TreeGrafter"/>
</dbReference>
<comment type="caution">
    <text evidence="22">The sequence shown here is derived from an EMBL/GenBank/DDBJ whole genome shotgun (WGS) entry which is preliminary data.</text>
</comment>
<comment type="similarity">
    <text evidence="4">Belongs to the ketopantoate reductase family.</text>
</comment>
<dbReference type="Gene3D" id="1.10.1040.10">
    <property type="entry name" value="N-(1-d-carboxylethyl)-l-norvaline Dehydrogenase, domain 2"/>
    <property type="match status" value="1"/>
</dbReference>
<feature type="domain" description="VHS" evidence="19">
    <location>
        <begin position="1"/>
        <end position="129"/>
    </location>
</feature>
<evidence type="ECO:0000256" key="12">
    <source>
        <dbReference type="ARBA" id="ARBA00022771"/>
    </source>
</evidence>
<dbReference type="Pfam" id="PF02558">
    <property type="entry name" value="ApbA"/>
    <property type="match status" value="1"/>
</dbReference>
<dbReference type="Pfam" id="PF00173">
    <property type="entry name" value="Cyt-b5"/>
    <property type="match status" value="1"/>
</dbReference>
<dbReference type="InterPro" id="IPR036291">
    <property type="entry name" value="NAD(P)-bd_dom_sf"/>
</dbReference>
<evidence type="ECO:0000259" key="21">
    <source>
        <dbReference type="PROSITE" id="PS51349"/>
    </source>
</evidence>
<dbReference type="Pfam" id="PF21356">
    <property type="entry name" value="Vps27_GAT-like"/>
    <property type="match status" value="1"/>
</dbReference>
<feature type="domain" description="FMN hydroxy acid dehydrogenase" evidence="21">
    <location>
        <begin position="562"/>
        <end position="863"/>
    </location>
</feature>
<evidence type="ECO:0000256" key="7">
    <source>
        <dbReference type="ARBA" id="ARBA00017753"/>
    </source>
</evidence>
<evidence type="ECO:0000259" key="19">
    <source>
        <dbReference type="PROSITE" id="PS50179"/>
    </source>
</evidence>
<dbReference type="GO" id="GO:0033565">
    <property type="term" value="C:ESCRT-0 complex"/>
    <property type="evidence" value="ECO:0007669"/>
    <property type="project" value="TreeGrafter"/>
</dbReference>
<keyword evidence="23" id="KW-1185">Reference proteome</keyword>
<dbReference type="Pfam" id="PF00790">
    <property type="entry name" value="VHS"/>
    <property type="match status" value="1"/>
</dbReference>
<keyword evidence="13" id="KW-0862">Zinc</keyword>
<dbReference type="PROSITE" id="PS51349">
    <property type="entry name" value="FMN_HYDROXY_ACID_DH_2"/>
    <property type="match status" value="1"/>
</dbReference>
<dbReference type="InterPro" id="IPR013332">
    <property type="entry name" value="KPR_N"/>
</dbReference>
<dbReference type="GO" id="GO:0015940">
    <property type="term" value="P:pantothenate biosynthetic process"/>
    <property type="evidence" value="ECO:0007669"/>
    <property type="project" value="InterPro"/>
</dbReference>
<comment type="cofactor">
    <cofactor evidence="1">
        <name>FMN</name>
        <dbReference type="ChEBI" id="CHEBI:58210"/>
    </cofactor>
</comment>
<comment type="subunit">
    <text evidence="6">Component of the ESCRT-0 complex composed of HSE1 and VPS27.</text>
</comment>
<evidence type="ECO:0000256" key="16">
    <source>
        <dbReference type="ARBA" id="ARBA00023004"/>
    </source>
</evidence>
<dbReference type="SUPFAM" id="SSF48179">
    <property type="entry name" value="6-phosphogluconate dehydrogenase C-terminal domain-like"/>
    <property type="match status" value="1"/>
</dbReference>
<evidence type="ECO:0000256" key="1">
    <source>
        <dbReference type="ARBA" id="ARBA00001917"/>
    </source>
</evidence>
<dbReference type="RefSeq" id="XP_022394085.1">
    <property type="nucleotide sequence ID" value="XM_022527988.1"/>
</dbReference>
<dbReference type="InterPro" id="IPR049425">
    <property type="entry name" value="Vps27_GAT-like"/>
</dbReference>
<dbReference type="InterPro" id="IPR008942">
    <property type="entry name" value="ENTH_VHS"/>
</dbReference>
<evidence type="ECO:0000256" key="2">
    <source>
        <dbReference type="ARBA" id="ARBA00003067"/>
    </source>
</evidence>
<dbReference type="InterPro" id="IPR037396">
    <property type="entry name" value="FMN_HAD"/>
</dbReference>
<comment type="function">
    <text evidence="2">Component of the ESCRT-0 complex which is the sorting receptor for ubiquitinated cargo proteins at the multivesicular body (MVB) and recruits ESCRT-I to the MVB outer membrane.</text>
</comment>
<dbReference type="GO" id="GO:0043328">
    <property type="term" value="P:protein transport to vacuole involved in ubiquitin-dependent protein catabolic process via the multivesicular body sorting pathway"/>
    <property type="evidence" value="ECO:0007669"/>
    <property type="project" value="TreeGrafter"/>
</dbReference>
<keyword evidence="8" id="KW-0349">Heme</keyword>
<dbReference type="Gene3D" id="3.40.50.720">
    <property type="entry name" value="NAD(P)-binding Rossmann-like Domain"/>
    <property type="match status" value="1"/>
</dbReference>
<evidence type="ECO:0000256" key="17">
    <source>
        <dbReference type="ARBA" id="ARBA00023136"/>
    </source>
</evidence>
<dbReference type="STRING" id="109264.A0A1F8AGC5"/>
<evidence type="ECO:0000256" key="11">
    <source>
        <dbReference type="ARBA" id="ARBA00022753"/>
    </source>
</evidence>
<evidence type="ECO:0000256" key="14">
    <source>
        <dbReference type="ARBA" id="ARBA00022857"/>
    </source>
</evidence>
<dbReference type="Gene3D" id="3.20.20.70">
    <property type="entry name" value="Aldolase class I"/>
    <property type="match status" value="1"/>
</dbReference>
<gene>
    <name evidence="22" type="ORF">ABOM_000858</name>
</gene>
<keyword evidence="14" id="KW-0521">NADP</keyword>
<dbReference type="InterPro" id="IPR036400">
    <property type="entry name" value="Cyt_B5-like_heme/steroid_sf"/>
</dbReference>
<dbReference type="PROSITE" id="PS50330">
    <property type="entry name" value="UIM"/>
    <property type="match status" value="1"/>
</dbReference>
<feature type="region of interest" description="Disordered" evidence="18">
    <location>
        <begin position="443"/>
        <end position="467"/>
    </location>
</feature>
<dbReference type="CDD" id="cd21385">
    <property type="entry name" value="GAT_Vps27"/>
    <property type="match status" value="1"/>
</dbReference>
<dbReference type="PROSITE" id="PS00191">
    <property type="entry name" value="CYTOCHROME_B5_1"/>
    <property type="match status" value="1"/>
</dbReference>
<accession>A0A1F8AGC5</accession>
<dbReference type="PROSITE" id="PS50179">
    <property type="entry name" value="VHS"/>
    <property type="match status" value="1"/>
</dbReference>
<protein>
    <recommendedName>
        <fullName evidence="7">Vacuolar protein sorting-associated protein 27</fullName>
    </recommendedName>
</protein>
<dbReference type="InterPro" id="IPR018506">
    <property type="entry name" value="Cyt_B5_heme-BS"/>
</dbReference>
<reference evidence="22 23" key="1">
    <citation type="journal article" date="2016" name="Genome Biol. Evol.">
        <title>Draft genome sequence of an aflatoxigenic Aspergillus species, A. bombycis.</title>
        <authorList>
            <person name="Moore G.G."/>
            <person name="Mack B.M."/>
            <person name="Beltz S.B."/>
            <person name="Gilbert M.K."/>
        </authorList>
    </citation>
    <scope>NUCLEOTIDE SEQUENCE [LARGE SCALE GENOMIC DNA]</scope>
    <source>
        <strain evidence="23">NRRL 26010</strain>
    </source>
</reference>
<dbReference type="InterPro" id="IPR003710">
    <property type="entry name" value="ApbA"/>
</dbReference>
<feature type="region of interest" description="Disordered" evidence="18">
    <location>
        <begin position="127"/>
        <end position="214"/>
    </location>
</feature>
<evidence type="ECO:0000256" key="4">
    <source>
        <dbReference type="ARBA" id="ARBA00007870"/>
    </source>
</evidence>
<keyword evidence="10" id="KW-0677">Repeat</keyword>
<dbReference type="Pfam" id="PF08546">
    <property type="entry name" value="ApbA_C"/>
    <property type="match status" value="1"/>
</dbReference>
<feature type="compositionally biased region" description="Polar residues" evidence="18">
    <location>
        <begin position="192"/>
        <end position="203"/>
    </location>
</feature>
<dbReference type="Gene3D" id="3.10.120.10">
    <property type="entry name" value="Cytochrome b5-like heme/steroid binding domain"/>
    <property type="match status" value="1"/>
</dbReference>
<dbReference type="Gene3D" id="6.10.140.100">
    <property type="match status" value="1"/>
</dbReference>